<comment type="caution">
    <text evidence="6">The sequence shown here is derived from an EMBL/GenBank/DDBJ whole genome shotgun (WGS) entry which is preliminary data.</text>
</comment>
<dbReference type="Proteomes" id="UP000323454">
    <property type="component" value="Unassembled WGS sequence"/>
</dbReference>
<sequence>MSSPPSRGEHDSRGARNQLTVQLEPVVQEAVRNVGLDLDLLDVQQAGRRRLVKVVVDSDDGVELDQVAEASRAVATALDAHDHLMAGPYTLEVTSPGVDRPLTRPVHWRRARFRLVRIRPTEGAEIVGRVGASDDTGVEVLVDGALRRIEYRTVERAAVEVEFRQPPAEEMALLERGDGTPGHDATQETKEESR</sequence>
<reference evidence="6 7" key="1">
    <citation type="submission" date="2019-09" db="EMBL/GenBank/DDBJ databases">
        <title>Goodfellowia gen. nov., a new genus of the Pseudonocardineae related to Actinoalloteichus, containing Goodfellowia coeruleoviolacea gen. nov., comb. nov. gen. nov., comb. nov.</title>
        <authorList>
            <person name="Labeda D."/>
        </authorList>
    </citation>
    <scope>NUCLEOTIDE SEQUENCE [LARGE SCALE GENOMIC DNA]</scope>
    <source>
        <strain evidence="6 7">AN110305</strain>
    </source>
</reference>
<dbReference type="InterPro" id="IPR028989">
    <property type="entry name" value="RimP_N"/>
</dbReference>
<organism evidence="6 7">
    <name type="scientific">Solihabitans fulvus</name>
    <dbReference type="NCBI Taxonomy" id="1892852"/>
    <lineage>
        <taxon>Bacteria</taxon>
        <taxon>Bacillati</taxon>
        <taxon>Actinomycetota</taxon>
        <taxon>Actinomycetes</taxon>
        <taxon>Pseudonocardiales</taxon>
        <taxon>Pseudonocardiaceae</taxon>
        <taxon>Solihabitans</taxon>
    </lineage>
</organism>
<feature type="domain" description="Ribosome maturation factor RimP N-terminal" evidence="5">
    <location>
        <begin position="27"/>
        <end position="99"/>
    </location>
</feature>
<dbReference type="Pfam" id="PF02576">
    <property type="entry name" value="RimP_N"/>
    <property type="match status" value="1"/>
</dbReference>
<feature type="region of interest" description="Disordered" evidence="4">
    <location>
        <begin position="165"/>
        <end position="194"/>
    </location>
</feature>
<evidence type="ECO:0000256" key="2">
    <source>
        <dbReference type="ARBA" id="ARBA00022517"/>
    </source>
</evidence>
<dbReference type="InterPro" id="IPR028998">
    <property type="entry name" value="RimP_C"/>
</dbReference>
<reference evidence="6 7" key="2">
    <citation type="submission" date="2019-09" db="EMBL/GenBank/DDBJ databases">
        <authorList>
            <person name="Jin C."/>
        </authorList>
    </citation>
    <scope>NUCLEOTIDE SEQUENCE [LARGE SCALE GENOMIC DNA]</scope>
    <source>
        <strain evidence="6 7">AN110305</strain>
    </source>
</reference>
<evidence type="ECO:0000256" key="3">
    <source>
        <dbReference type="HAMAP-Rule" id="MF_01077"/>
    </source>
</evidence>
<dbReference type="OrthoDB" id="9805006at2"/>
<keyword evidence="7" id="KW-1185">Reference proteome</keyword>
<dbReference type="PANTHER" id="PTHR33867:SF1">
    <property type="entry name" value="RIBOSOME MATURATION FACTOR RIMP"/>
    <property type="match status" value="1"/>
</dbReference>
<dbReference type="GO" id="GO:0006412">
    <property type="term" value="P:translation"/>
    <property type="evidence" value="ECO:0007669"/>
    <property type="project" value="TreeGrafter"/>
</dbReference>
<dbReference type="PANTHER" id="PTHR33867">
    <property type="entry name" value="RIBOSOME MATURATION FACTOR RIMP"/>
    <property type="match status" value="1"/>
</dbReference>
<comment type="function">
    <text evidence="3">Required for maturation of 30S ribosomal subunits.</text>
</comment>
<dbReference type="GO" id="GO:0005829">
    <property type="term" value="C:cytosol"/>
    <property type="evidence" value="ECO:0007669"/>
    <property type="project" value="TreeGrafter"/>
</dbReference>
<gene>
    <name evidence="3 6" type="primary">rimP</name>
    <name evidence="6" type="ORF">F0L68_22340</name>
</gene>
<dbReference type="RefSeq" id="WP_149851592.1">
    <property type="nucleotide sequence ID" value="NZ_VUOB01000041.1"/>
</dbReference>
<keyword evidence="2 3" id="KW-0690">Ribosome biogenesis</keyword>
<dbReference type="HAMAP" id="MF_01077">
    <property type="entry name" value="RimP"/>
    <property type="match status" value="1"/>
</dbReference>
<evidence type="ECO:0000313" key="7">
    <source>
        <dbReference type="Proteomes" id="UP000323454"/>
    </source>
</evidence>
<dbReference type="GO" id="GO:0000028">
    <property type="term" value="P:ribosomal small subunit assembly"/>
    <property type="evidence" value="ECO:0007669"/>
    <property type="project" value="TreeGrafter"/>
</dbReference>
<dbReference type="EMBL" id="VUOB01000041">
    <property type="protein sequence ID" value="KAA2258595.1"/>
    <property type="molecule type" value="Genomic_DNA"/>
</dbReference>
<keyword evidence="1 3" id="KW-0963">Cytoplasm</keyword>
<evidence type="ECO:0000313" key="6">
    <source>
        <dbReference type="EMBL" id="KAA2258595.1"/>
    </source>
</evidence>
<dbReference type="NCBIfam" id="NF000930">
    <property type="entry name" value="PRK00092.2-2"/>
    <property type="match status" value="1"/>
</dbReference>
<dbReference type="InterPro" id="IPR035956">
    <property type="entry name" value="RimP_N_sf"/>
</dbReference>
<comment type="similarity">
    <text evidence="3">Belongs to the RimP family.</text>
</comment>
<evidence type="ECO:0000259" key="5">
    <source>
        <dbReference type="Pfam" id="PF02576"/>
    </source>
</evidence>
<dbReference type="AlphaFoldDB" id="A0A5B2X5X1"/>
<name>A0A5B2X5X1_9PSEU</name>
<feature type="compositionally biased region" description="Basic and acidic residues" evidence="4">
    <location>
        <begin position="185"/>
        <end position="194"/>
    </location>
</feature>
<proteinExistence type="inferred from homology"/>
<dbReference type="SUPFAM" id="SSF75420">
    <property type="entry name" value="YhbC-like, N-terminal domain"/>
    <property type="match status" value="1"/>
</dbReference>
<evidence type="ECO:0000256" key="4">
    <source>
        <dbReference type="SAM" id="MobiDB-lite"/>
    </source>
</evidence>
<accession>A0A5B2X5X1</accession>
<comment type="subcellular location">
    <subcellularLocation>
        <location evidence="3">Cytoplasm</location>
    </subcellularLocation>
</comment>
<evidence type="ECO:0000256" key="1">
    <source>
        <dbReference type="ARBA" id="ARBA00022490"/>
    </source>
</evidence>
<dbReference type="CDD" id="cd01734">
    <property type="entry name" value="YlxS_C"/>
    <property type="match status" value="1"/>
</dbReference>
<dbReference type="Gene3D" id="3.30.300.70">
    <property type="entry name" value="RimP-like superfamily, N-terminal"/>
    <property type="match status" value="1"/>
</dbReference>
<protein>
    <recommendedName>
        <fullName evidence="3">Ribosome maturation factor RimP</fullName>
    </recommendedName>
</protein>
<dbReference type="InterPro" id="IPR003728">
    <property type="entry name" value="Ribosome_maturation_RimP"/>
</dbReference>